<dbReference type="CDD" id="cd00865">
    <property type="entry name" value="PEBP_bact_arch"/>
    <property type="match status" value="1"/>
</dbReference>
<proteinExistence type="predicted"/>
<dbReference type="PANTHER" id="PTHR30289:SF1">
    <property type="entry name" value="PEBP (PHOSPHATIDYLETHANOLAMINE-BINDING PROTEIN) FAMILY PROTEIN"/>
    <property type="match status" value="1"/>
</dbReference>
<dbReference type="Gene3D" id="3.90.280.10">
    <property type="entry name" value="PEBP-like"/>
    <property type="match status" value="1"/>
</dbReference>
<dbReference type="Pfam" id="PF01161">
    <property type="entry name" value="PBP"/>
    <property type="match status" value="1"/>
</dbReference>
<name>A0A829YDD6_9GAMM</name>
<keyword evidence="2" id="KW-1185">Reference proteome</keyword>
<comment type="caution">
    <text evidence="1">The sequence shown here is derived from an EMBL/GenBank/DDBJ whole genome shotgun (WGS) entry which is preliminary data.</text>
</comment>
<evidence type="ECO:0000313" key="1">
    <source>
        <dbReference type="EMBL" id="GFE81275.1"/>
    </source>
</evidence>
<reference evidence="2" key="1">
    <citation type="submission" date="2020-01" db="EMBL/GenBank/DDBJ databases">
        <title>'Steroidobacter agaridevorans' sp. nov., agar-degrading bacteria isolated from rhizosphere soils.</title>
        <authorList>
            <person name="Ikenaga M."/>
            <person name="Kataoka M."/>
            <person name="Murouchi A."/>
            <person name="Katsuragi S."/>
            <person name="Sakai M."/>
        </authorList>
    </citation>
    <scope>NUCLEOTIDE SEQUENCE [LARGE SCALE GENOMIC DNA]</scope>
    <source>
        <strain evidence="2">YU21-B</strain>
    </source>
</reference>
<dbReference type="RefSeq" id="WP_161812950.1">
    <property type="nucleotide sequence ID" value="NZ_BLJN01000003.1"/>
</dbReference>
<dbReference type="PANTHER" id="PTHR30289">
    <property type="entry name" value="UNCHARACTERIZED PROTEIN YBCL-RELATED"/>
    <property type="match status" value="1"/>
</dbReference>
<sequence length="215" mass="23487">MKLTSSSFQHDQPIPEKFAFGAPDPVLHIRLTDNHNPQLQWADAPAQTRSFALICVDPDVPTKPDDVNQEGRSVPASLPRTDFYHWVMVDIPAQTTEIKAGESSKGIVAGGKKELGGPAGSRQGVNDYTGWFAGDADMKGTYKGYDGPCPPWNDEIVHHYNFTVYALDCAKAPVDGDFTGPQVLQAIRPHILAQATLTGTYSNNPKFNKPKPLDK</sequence>
<dbReference type="NCBIfam" id="TIGR00481">
    <property type="entry name" value="YbhB/YbcL family Raf kinase inhibitor-like protein"/>
    <property type="match status" value="1"/>
</dbReference>
<dbReference type="EMBL" id="BLJN01000003">
    <property type="protein sequence ID" value="GFE81275.1"/>
    <property type="molecule type" value="Genomic_DNA"/>
</dbReference>
<protein>
    <submittedName>
        <fullName evidence="1">Phosphatidylethanolamine-binding protein</fullName>
    </submittedName>
</protein>
<dbReference type="InterPro" id="IPR008914">
    <property type="entry name" value="PEBP"/>
</dbReference>
<organism evidence="1 2">
    <name type="scientific">Steroidobacter agaridevorans</name>
    <dbReference type="NCBI Taxonomy" id="2695856"/>
    <lineage>
        <taxon>Bacteria</taxon>
        <taxon>Pseudomonadati</taxon>
        <taxon>Pseudomonadota</taxon>
        <taxon>Gammaproteobacteria</taxon>
        <taxon>Steroidobacterales</taxon>
        <taxon>Steroidobacteraceae</taxon>
        <taxon>Steroidobacter</taxon>
    </lineage>
</organism>
<dbReference type="InterPro" id="IPR005247">
    <property type="entry name" value="YbhB_YbcL/LppC-like"/>
</dbReference>
<accession>A0A829YDD6</accession>
<dbReference type="InterPro" id="IPR036610">
    <property type="entry name" value="PEBP-like_sf"/>
</dbReference>
<gene>
    <name evidence="1" type="ORF">GCM10011487_32750</name>
</gene>
<dbReference type="AlphaFoldDB" id="A0A829YDD6"/>
<evidence type="ECO:0000313" key="2">
    <source>
        <dbReference type="Proteomes" id="UP000445000"/>
    </source>
</evidence>
<dbReference type="SUPFAM" id="SSF49777">
    <property type="entry name" value="PEBP-like"/>
    <property type="match status" value="1"/>
</dbReference>
<dbReference type="Proteomes" id="UP000445000">
    <property type="component" value="Unassembled WGS sequence"/>
</dbReference>